<accession>A0ABN7UJB9</accession>
<evidence type="ECO:0000313" key="1">
    <source>
        <dbReference type="EMBL" id="CAG8599062.1"/>
    </source>
</evidence>
<dbReference type="Proteomes" id="UP000789901">
    <property type="component" value="Unassembled WGS sequence"/>
</dbReference>
<dbReference type="PANTHER" id="PTHR45786:SF74">
    <property type="entry name" value="ATP-DEPENDENT DNA HELICASE"/>
    <property type="match status" value="1"/>
</dbReference>
<gene>
    <name evidence="1" type="ORF">GMARGA_LOCUS6790</name>
</gene>
<dbReference type="PANTHER" id="PTHR45786">
    <property type="entry name" value="DNA BINDING PROTEIN-LIKE"/>
    <property type="match status" value="1"/>
</dbReference>
<evidence type="ECO:0000313" key="2">
    <source>
        <dbReference type="Proteomes" id="UP000789901"/>
    </source>
</evidence>
<protein>
    <submittedName>
        <fullName evidence="1">9138_t:CDS:1</fullName>
    </submittedName>
</protein>
<organism evidence="1 2">
    <name type="scientific">Gigaspora margarita</name>
    <dbReference type="NCBI Taxonomy" id="4874"/>
    <lineage>
        <taxon>Eukaryota</taxon>
        <taxon>Fungi</taxon>
        <taxon>Fungi incertae sedis</taxon>
        <taxon>Mucoromycota</taxon>
        <taxon>Glomeromycotina</taxon>
        <taxon>Glomeromycetes</taxon>
        <taxon>Diversisporales</taxon>
        <taxon>Gigasporaceae</taxon>
        <taxon>Gigaspora</taxon>
    </lineage>
</organism>
<feature type="non-terminal residue" evidence="1">
    <location>
        <position position="1"/>
    </location>
</feature>
<name>A0ABN7UJB9_GIGMA</name>
<proteinExistence type="predicted"/>
<reference evidence="1 2" key="1">
    <citation type="submission" date="2021-06" db="EMBL/GenBank/DDBJ databases">
        <authorList>
            <person name="Kallberg Y."/>
            <person name="Tangrot J."/>
            <person name="Rosling A."/>
        </authorList>
    </citation>
    <scope>NUCLEOTIDE SEQUENCE [LARGE SCALE GENOMIC DNA]</scope>
    <source>
        <strain evidence="1 2">120-4 pot B 10/14</strain>
    </source>
</reference>
<keyword evidence="2" id="KW-1185">Reference proteome</keyword>
<sequence length="107" mass="11997">NNLANAQSSVYTYHVQGSFYHRIGSLLPENDIDSRFLQMYVWDTQHELDYRMNIIPNIGLNPALIQSLKTILPTENIANLAMLIHADILGLDLKTFNAPTASQIAAI</sequence>
<dbReference type="EMBL" id="CAJVQB010003148">
    <property type="protein sequence ID" value="CAG8599062.1"/>
    <property type="molecule type" value="Genomic_DNA"/>
</dbReference>
<comment type="caution">
    <text evidence="1">The sequence shown here is derived from an EMBL/GenBank/DDBJ whole genome shotgun (WGS) entry which is preliminary data.</text>
</comment>